<accession>A0A6N8HIC7</accession>
<evidence type="ECO:0000256" key="5">
    <source>
        <dbReference type="SAM" id="SignalP"/>
    </source>
</evidence>
<keyword evidence="3 5" id="KW-0732">Signal</keyword>
<dbReference type="SUPFAM" id="SSF53474">
    <property type="entry name" value="alpha/beta-Hydrolases"/>
    <property type="match status" value="1"/>
</dbReference>
<evidence type="ECO:0000259" key="6">
    <source>
        <dbReference type="Pfam" id="PF00326"/>
    </source>
</evidence>
<evidence type="ECO:0000313" key="8">
    <source>
        <dbReference type="Proteomes" id="UP000433945"/>
    </source>
</evidence>
<feature type="signal peptide" evidence="5">
    <location>
        <begin position="1"/>
        <end position="18"/>
    </location>
</feature>
<feature type="domain" description="Peptidase S9 prolyl oligopeptidase catalytic" evidence="6">
    <location>
        <begin position="420"/>
        <end position="631"/>
    </location>
</feature>
<evidence type="ECO:0000256" key="4">
    <source>
        <dbReference type="ARBA" id="ARBA00022801"/>
    </source>
</evidence>
<evidence type="ECO:0000256" key="3">
    <source>
        <dbReference type="ARBA" id="ARBA00022729"/>
    </source>
</evidence>
<reference evidence="7 8" key="1">
    <citation type="submission" date="2019-12" db="EMBL/GenBank/DDBJ databases">
        <authorList>
            <person name="Sun J.-Q."/>
        </authorList>
    </citation>
    <scope>NUCLEOTIDE SEQUENCE [LARGE SCALE GENOMIC DNA]</scope>
    <source>
        <strain evidence="7 8">JCM 17928</strain>
    </source>
</reference>
<evidence type="ECO:0000313" key="7">
    <source>
        <dbReference type="EMBL" id="MUV05423.1"/>
    </source>
</evidence>
<dbReference type="EMBL" id="WOWP01000063">
    <property type="protein sequence ID" value="MUV05423.1"/>
    <property type="molecule type" value="Genomic_DNA"/>
</dbReference>
<dbReference type="FunFam" id="3.40.50.1820:FF:000028">
    <property type="entry name" value="S9 family peptidase"/>
    <property type="match status" value="1"/>
</dbReference>
<dbReference type="GO" id="GO:0004252">
    <property type="term" value="F:serine-type endopeptidase activity"/>
    <property type="evidence" value="ECO:0007669"/>
    <property type="project" value="TreeGrafter"/>
</dbReference>
<dbReference type="GO" id="GO:0006508">
    <property type="term" value="P:proteolysis"/>
    <property type="evidence" value="ECO:0007669"/>
    <property type="project" value="UniProtKB-KW"/>
</dbReference>
<dbReference type="Pfam" id="PF00326">
    <property type="entry name" value="Peptidase_S9"/>
    <property type="match status" value="1"/>
</dbReference>
<name>A0A6N8HIC7_9FLAO</name>
<comment type="caution">
    <text evidence="7">The sequence shown here is derived from an EMBL/GenBank/DDBJ whole genome shotgun (WGS) entry which is preliminary data.</text>
</comment>
<organism evidence="7 8">
    <name type="scientific">Flavobacterium rakeshii</name>
    <dbReference type="NCBI Taxonomy" id="1038845"/>
    <lineage>
        <taxon>Bacteria</taxon>
        <taxon>Pseudomonadati</taxon>
        <taxon>Bacteroidota</taxon>
        <taxon>Flavobacteriia</taxon>
        <taxon>Flavobacteriales</taxon>
        <taxon>Flavobacteriaceae</taxon>
        <taxon>Flavobacterium</taxon>
    </lineage>
</organism>
<dbReference type="SUPFAM" id="SSF82171">
    <property type="entry name" value="DPP6 N-terminal domain-like"/>
    <property type="match status" value="1"/>
</dbReference>
<dbReference type="Gene3D" id="3.40.50.1820">
    <property type="entry name" value="alpha/beta hydrolase"/>
    <property type="match status" value="1"/>
</dbReference>
<proteinExistence type="inferred from homology"/>
<evidence type="ECO:0000256" key="1">
    <source>
        <dbReference type="ARBA" id="ARBA00010040"/>
    </source>
</evidence>
<dbReference type="PANTHER" id="PTHR42776:SF13">
    <property type="entry name" value="DIPEPTIDYL-PEPTIDASE 5"/>
    <property type="match status" value="1"/>
</dbReference>
<dbReference type="RefSeq" id="WP_157484684.1">
    <property type="nucleotide sequence ID" value="NZ_WOWP01000063.1"/>
</dbReference>
<feature type="chain" id="PRO_5026839678" evidence="5">
    <location>
        <begin position="19"/>
        <end position="631"/>
    </location>
</feature>
<comment type="similarity">
    <text evidence="1">Belongs to the peptidase S9C family.</text>
</comment>
<sequence>MKKLLILTLSIMGLSASAQHMTPELLWKLGRVSALGITKDGKNIVYKVTVPSVEENKFDSKFYSIPVNGGNATEVEDYKNLLKDRNLSPDGKYLLSSQEIKVEKVNGGDYYPELDKSTVQIYDGLDYRHWDTWNEGKHNHVGYSPVNDTDNFTDIMKDEPYDSPQKPFGGEEDYTWTPEGNIVYVSKKKAGTAYATSTNTDLYEYNLSSKTTKNLTPNNPGYDTQPAFSPQGDLTWLQMKRDGYEADKNDIIVRHKGMDINLTAGWDGTVDSFTWSEDGKKVYFLAPIDGTKQLFEVNFPGLTKIAIRVTQLTDGYWDVNSVVGFSGRNIIVMRSDMNHANEIYSFDLKKENWNQLSHVNDAAYATIKLSKTEKRYVTTTDGKKMLVWVILPPDFDASKKYPTLLYCQGGPQSALSQFYSFRWNFQVMAAQGYIIVAPNRRGMPGHGVEWNEAISKDWGGQVMNDYLSAIDDVAKESYVDKARLGAIGASYGGYSVFYLAGNHNKRFKTFIAHDGVFNLQSMYGTTEEVFFTNWDGGGPYWEKDNAVAQKTYTQFNPINYVDKWDTPILIFQGDKDFRVPIGQGQEAFQAAQLRGIKSRFVMFPDENHWVLKPQNGMVWQREFFKWLKETL</sequence>
<dbReference type="Proteomes" id="UP000433945">
    <property type="component" value="Unassembled WGS sequence"/>
</dbReference>
<gene>
    <name evidence="7" type="ORF">GN157_17045</name>
</gene>
<evidence type="ECO:0000256" key="2">
    <source>
        <dbReference type="ARBA" id="ARBA00022670"/>
    </source>
</evidence>
<dbReference type="AlphaFoldDB" id="A0A6N8HIC7"/>
<keyword evidence="8" id="KW-1185">Reference proteome</keyword>
<dbReference type="InterPro" id="IPR029058">
    <property type="entry name" value="AB_hydrolase_fold"/>
</dbReference>
<dbReference type="OrthoDB" id="9812921at2"/>
<dbReference type="InterPro" id="IPR001375">
    <property type="entry name" value="Peptidase_S9_cat"/>
</dbReference>
<dbReference type="PANTHER" id="PTHR42776">
    <property type="entry name" value="SERINE PEPTIDASE S9 FAMILY MEMBER"/>
    <property type="match status" value="1"/>
</dbReference>
<keyword evidence="4" id="KW-0378">Hydrolase</keyword>
<keyword evidence="2" id="KW-0645">Protease</keyword>
<protein>
    <submittedName>
        <fullName evidence="7">Prolyl oligopeptidase family serine peptidase</fullName>
    </submittedName>
</protein>
<dbReference type="Gene3D" id="2.120.10.60">
    <property type="entry name" value="Tricorn protease N-terminal domain"/>
    <property type="match status" value="1"/>
</dbReference>